<keyword evidence="3 7" id="KW-0812">Transmembrane</keyword>
<keyword evidence="4 7" id="KW-1133">Transmembrane helix</keyword>
<dbReference type="InterPro" id="IPR001991">
    <property type="entry name" value="Na-dicarboxylate_symporter"/>
</dbReference>
<dbReference type="Gene3D" id="1.10.3860.10">
    <property type="entry name" value="Sodium:dicarboxylate symporter"/>
    <property type="match status" value="1"/>
</dbReference>
<dbReference type="Proteomes" id="UP001589702">
    <property type="component" value="Unassembled WGS sequence"/>
</dbReference>
<sequence length="127" mass="13651">MQRSTQDVEPYHAEPAPFRPPKQRSRFGRLLRELWFQVVLGAVLGIAVGLLLPSVGKQLTPLSDWFIALVKMIVIPVVFCVGSLGIASMDSLRKAGWPPSPITAPKACSNSATSSCCSPALASSTSW</sequence>
<evidence type="ECO:0000313" key="8">
    <source>
        <dbReference type="EMBL" id="MFB9820038.1"/>
    </source>
</evidence>
<dbReference type="RefSeq" id="WP_234752251.1">
    <property type="nucleotide sequence ID" value="NZ_BAAAWN010000001.1"/>
</dbReference>
<feature type="transmembrane region" description="Helical" evidence="7">
    <location>
        <begin position="34"/>
        <end position="53"/>
    </location>
</feature>
<reference evidence="8 9" key="1">
    <citation type="submission" date="2024-09" db="EMBL/GenBank/DDBJ databases">
        <authorList>
            <person name="Sun Q."/>
            <person name="Mori K."/>
        </authorList>
    </citation>
    <scope>NUCLEOTIDE SEQUENCE [LARGE SCALE GENOMIC DNA]</scope>
    <source>
        <strain evidence="8 9">JCM 1334</strain>
    </source>
</reference>
<name>A0ABV5XZ62_ARTRM</name>
<evidence type="ECO:0000256" key="1">
    <source>
        <dbReference type="ARBA" id="ARBA00004141"/>
    </source>
</evidence>
<dbReference type="PRINTS" id="PR00173">
    <property type="entry name" value="EDTRNSPORT"/>
</dbReference>
<accession>A0ABV5XZ62</accession>
<evidence type="ECO:0000256" key="6">
    <source>
        <dbReference type="SAM" id="MobiDB-lite"/>
    </source>
</evidence>
<evidence type="ECO:0000256" key="3">
    <source>
        <dbReference type="ARBA" id="ARBA00022692"/>
    </source>
</evidence>
<organism evidence="8 9">
    <name type="scientific">Arthrobacter ramosus</name>
    <dbReference type="NCBI Taxonomy" id="1672"/>
    <lineage>
        <taxon>Bacteria</taxon>
        <taxon>Bacillati</taxon>
        <taxon>Actinomycetota</taxon>
        <taxon>Actinomycetes</taxon>
        <taxon>Micrococcales</taxon>
        <taxon>Micrococcaceae</taxon>
        <taxon>Arthrobacter</taxon>
    </lineage>
</organism>
<dbReference type="SUPFAM" id="SSF118215">
    <property type="entry name" value="Proton glutamate symport protein"/>
    <property type="match status" value="1"/>
</dbReference>
<keyword evidence="2" id="KW-0813">Transport</keyword>
<keyword evidence="5 7" id="KW-0472">Membrane</keyword>
<comment type="subcellular location">
    <subcellularLocation>
        <location evidence="1">Membrane</location>
        <topology evidence="1">Multi-pass membrane protein</topology>
    </subcellularLocation>
</comment>
<evidence type="ECO:0000313" key="9">
    <source>
        <dbReference type="Proteomes" id="UP001589702"/>
    </source>
</evidence>
<proteinExistence type="predicted"/>
<feature type="region of interest" description="Disordered" evidence="6">
    <location>
        <begin position="1"/>
        <end position="20"/>
    </location>
</feature>
<keyword evidence="9" id="KW-1185">Reference proteome</keyword>
<evidence type="ECO:0000256" key="2">
    <source>
        <dbReference type="ARBA" id="ARBA00022448"/>
    </source>
</evidence>
<protein>
    <submittedName>
        <fullName evidence="8">Cation:dicarboxylate symporter family transporter</fullName>
    </submittedName>
</protein>
<feature type="transmembrane region" description="Helical" evidence="7">
    <location>
        <begin position="65"/>
        <end position="87"/>
    </location>
</feature>
<evidence type="ECO:0000256" key="4">
    <source>
        <dbReference type="ARBA" id="ARBA00022989"/>
    </source>
</evidence>
<dbReference type="Pfam" id="PF00375">
    <property type="entry name" value="SDF"/>
    <property type="match status" value="1"/>
</dbReference>
<dbReference type="EMBL" id="JBHMBC010000016">
    <property type="protein sequence ID" value="MFB9820038.1"/>
    <property type="molecule type" value="Genomic_DNA"/>
</dbReference>
<evidence type="ECO:0000256" key="5">
    <source>
        <dbReference type="ARBA" id="ARBA00023136"/>
    </source>
</evidence>
<evidence type="ECO:0000256" key="7">
    <source>
        <dbReference type="SAM" id="Phobius"/>
    </source>
</evidence>
<gene>
    <name evidence="8" type="ORF">ACFFP1_11055</name>
</gene>
<dbReference type="InterPro" id="IPR036458">
    <property type="entry name" value="Na:dicarbo_symporter_sf"/>
</dbReference>
<comment type="caution">
    <text evidence="8">The sequence shown here is derived from an EMBL/GenBank/DDBJ whole genome shotgun (WGS) entry which is preliminary data.</text>
</comment>